<keyword evidence="3" id="KW-0731">Sigma factor</keyword>
<evidence type="ECO:0000256" key="5">
    <source>
        <dbReference type="SAM" id="MobiDB-lite"/>
    </source>
</evidence>
<proteinExistence type="inferred from homology"/>
<reference evidence="7 8" key="1">
    <citation type="submission" date="2015-10" db="EMBL/GenBank/DDBJ databases">
        <title>Draft genome sequence of Streptomyces griseorubiginosus DSM 40469, type strain for the species Streptomyces griseorubiginosus.</title>
        <authorList>
            <person name="Ruckert C."/>
            <person name="Winkler A."/>
            <person name="Kalinowski J."/>
            <person name="Kampfer P."/>
            <person name="Glaeser S."/>
        </authorList>
    </citation>
    <scope>NUCLEOTIDE SEQUENCE [LARGE SCALE GENOMIC DNA]</scope>
    <source>
        <strain evidence="7 8">DSM 40469</strain>
    </source>
</reference>
<evidence type="ECO:0000256" key="1">
    <source>
        <dbReference type="ARBA" id="ARBA00010641"/>
    </source>
</evidence>
<evidence type="ECO:0000259" key="6">
    <source>
        <dbReference type="Pfam" id="PF08281"/>
    </source>
</evidence>
<keyword evidence="4" id="KW-0804">Transcription</keyword>
<evidence type="ECO:0000256" key="4">
    <source>
        <dbReference type="ARBA" id="ARBA00023163"/>
    </source>
</evidence>
<accession>A0A101RMT5</accession>
<evidence type="ECO:0000313" key="7">
    <source>
        <dbReference type="EMBL" id="KUN58447.1"/>
    </source>
</evidence>
<dbReference type="CDD" id="cd06171">
    <property type="entry name" value="Sigma70_r4"/>
    <property type="match status" value="1"/>
</dbReference>
<dbReference type="RefSeq" id="WP_211278658.1">
    <property type="nucleotide sequence ID" value="NZ_JBPJFL010000004.1"/>
</dbReference>
<dbReference type="GO" id="GO:0016987">
    <property type="term" value="F:sigma factor activity"/>
    <property type="evidence" value="ECO:0007669"/>
    <property type="project" value="UniProtKB-KW"/>
</dbReference>
<dbReference type="AlphaFoldDB" id="A0A101RMT5"/>
<organism evidence="7 8">
    <name type="scientific">Streptomyces griseorubiginosus</name>
    <dbReference type="NCBI Taxonomy" id="67304"/>
    <lineage>
        <taxon>Bacteria</taxon>
        <taxon>Bacillati</taxon>
        <taxon>Actinomycetota</taxon>
        <taxon>Actinomycetes</taxon>
        <taxon>Kitasatosporales</taxon>
        <taxon>Streptomycetaceae</taxon>
        <taxon>Streptomyces</taxon>
    </lineage>
</organism>
<dbReference type="InterPro" id="IPR013249">
    <property type="entry name" value="RNA_pol_sigma70_r4_t2"/>
</dbReference>
<dbReference type="GO" id="GO:0003677">
    <property type="term" value="F:DNA binding"/>
    <property type="evidence" value="ECO:0007669"/>
    <property type="project" value="InterPro"/>
</dbReference>
<comment type="similarity">
    <text evidence="1">Belongs to the sigma-70 factor family. ECF subfamily.</text>
</comment>
<feature type="compositionally biased region" description="Polar residues" evidence="5">
    <location>
        <begin position="1"/>
        <end position="11"/>
    </location>
</feature>
<dbReference type="SUPFAM" id="SSF46894">
    <property type="entry name" value="C-terminal effector domain of the bipartite response regulators"/>
    <property type="match status" value="1"/>
</dbReference>
<dbReference type="Proteomes" id="UP000054375">
    <property type="component" value="Unassembled WGS sequence"/>
</dbReference>
<dbReference type="GO" id="GO:0006352">
    <property type="term" value="P:DNA-templated transcription initiation"/>
    <property type="evidence" value="ECO:0007669"/>
    <property type="project" value="InterPro"/>
</dbReference>
<evidence type="ECO:0000256" key="2">
    <source>
        <dbReference type="ARBA" id="ARBA00023015"/>
    </source>
</evidence>
<keyword evidence="2" id="KW-0805">Transcription regulation</keyword>
<evidence type="ECO:0000313" key="8">
    <source>
        <dbReference type="Proteomes" id="UP000054375"/>
    </source>
</evidence>
<sequence length="210" mass="22973">MNDSLHPSQPERSPLPSDATPSWALSGDTDADEDSRAQLEMVDQLGSKLYGLYPNLCVVCRRKGLSHHDSEEAAMEAIRRVLTAMSNGKKPISLKLYTFAALFKVIGEFKGAQKGGMTCSLDEAPEPVAVTPVPVRLPDDSTVHDLLKVLTPRQKDVYLMRLVGQKTNAEIAEELGISPATVGVHVYNAQLRLSIYEDEDEDEGPENPLS</sequence>
<dbReference type="EMBL" id="LMWV01000046">
    <property type="protein sequence ID" value="KUN58447.1"/>
    <property type="molecule type" value="Genomic_DNA"/>
</dbReference>
<feature type="region of interest" description="Disordered" evidence="5">
    <location>
        <begin position="1"/>
        <end position="34"/>
    </location>
</feature>
<dbReference type="Gene3D" id="1.10.10.10">
    <property type="entry name" value="Winged helix-like DNA-binding domain superfamily/Winged helix DNA-binding domain"/>
    <property type="match status" value="1"/>
</dbReference>
<feature type="domain" description="RNA polymerase sigma factor 70 region 4 type 2" evidence="6">
    <location>
        <begin position="143"/>
        <end position="189"/>
    </location>
</feature>
<name>A0A101RMT5_9ACTN</name>
<keyword evidence="8" id="KW-1185">Reference proteome</keyword>
<evidence type="ECO:0000256" key="3">
    <source>
        <dbReference type="ARBA" id="ARBA00023082"/>
    </source>
</evidence>
<comment type="caution">
    <text evidence="7">The sequence shown here is derived from an EMBL/GenBank/DDBJ whole genome shotgun (WGS) entry which is preliminary data.</text>
</comment>
<dbReference type="Pfam" id="PF08281">
    <property type="entry name" value="Sigma70_r4_2"/>
    <property type="match status" value="1"/>
</dbReference>
<protein>
    <recommendedName>
        <fullName evidence="6">RNA polymerase sigma factor 70 region 4 type 2 domain-containing protein</fullName>
    </recommendedName>
</protein>
<gene>
    <name evidence="7" type="ORF">AQJ54_42035</name>
</gene>
<dbReference type="InterPro" id="IPR016032">
    <property type="entry name" value="Sig_transdc_resp-reg_C-effctor"/>
</dbReference>
<dbReference type="InterPro" id="IPR036388">
    <property type="entry name" value="WH-like_DNA-bd_sf"/>
</dbReference>